<dbReference type="PANTHER" id="PTHR30146">
    <property type="entry name" value="LACI-RELATED TRANSCRIPTIONAL REPRESSOR"/>
    <property type="match status" value="1"/>
</dbReference>
<dbReference type="PROSITE" id="PS50932">
    <property type="entry name" value="HTH_LACI_2"/>
    <property type="match status" value="1"/>
</dbReference>
<dbReference type="DNASU" id="1028232"/>
<dbReference type="SUPFAM" id="SSF53822">
    <property type="entry name" value="Periplasmic binding protein-like I"/>
    <property type="match status" value="1"/>
</dbReference>
<dbReference type="PROSITE" id="PS00356">
    <property type="entry name" value="HTH_LACI_1"/>
    <property type="match status" value="1"/>
</dbReference>
<dbReference type="STRING" id="210007.SMU_885"/>
<dbReference type="GO" id="GO:0000976">
    <property type="term" value="F:transcription cis-regulatory region binding"/>
    <property type="evidence" value="ECO:0007669"/>
    <property type="project" value="TreeGrafter"/>
</dbReference>
<dbReference type="SMART" id="SM00354">
    <property type="entry name" value="HTH_LACI"/>
    <property type="match status" value="1"/>
</dbReference>
<keyword evidence="2" id="KW-0238">DNA-binding</keyword>
<sequence>MIMATLKDIAKLAKVSQATVSRVLNKDETLSVSQKTKHRILMVADELGYQKHLKTTNSPQVRQKIAIVQWYSQQEELNDLYYYSIRIGIEKRAQELDYDIVRYFDNDISKVSADIVGLIAIGKFSTYQIAELEKLSDKLIFVDSDTLNAGYPCVMTDFDNAVVKVLDYFLDHGLTKIGMIAGEEKTTDGRELLIDQRFRTFRNYAYEQDIYNPNYIFIGDFSAQTGYHLMKKAIKELKENLPQAFFIANDSLAIGALRALQEANIPVPNRVSLISFNDTALTKQVFPALSSITVFTKEMGRTAVDILNRQILNPDIIPSMTRLTTQLTLRESSI</sequence>
<dbReference type="InterPro" id="IPR000843">
    <property type="entry name" value="HTH_LacI"/>
</dbReference>
<dbReference type="HOGENOM" id="CLU_037628_1_2_9"/>
<proteinExistence type="predicted"/>
<dbReference type="PANTHER" id="PTHR30146:SF149">
    <property type="entry name" value="HTH-TYPE TRANSCRIPTIONAL REGULATOR EBGR"/>
    <property type="match status" value="1"/>
</dbReference>
<dbReference type="CDD" id="cd01392">
    <property type="entry name" value="HTH_LacI"/>
    <property type="match status" value="1"/>
</dbReference>
<evidence type="ECO:0000259" key="4">
    <source>
        <dbReference type="PROSITE" id="PS50932"/>
    </source>
</evidence>
<name>Q8DUN0_STRMU</name>
<keyword evidence="1" id="KW-0805">Transcription regulation</keyword>
<gene>
    <name evidence="5" type="primary">galR</name>
    <name evidence="5" type="ordered locus">SMU_885</name>
</gene>
<dbReference type="EMBL" id="AE014133">
    <property type="protein sequence ID" value="AAN58599.1"/>
    <property type="molecule type" value="Genomic_DNA"/>
</dbReference>
<dbReference type="Gene3D" id="1.10.260.40">
    <property type="entry name" value="lambda repressor-like DNA-binding domains"/>
    <property type="match status" value="1"/>
</dbReference>
<dbReference type="PATRIC" id="fig|210007.7.peg.791"/>
<evidence type="ECO:0000256" key="1">
    <source>
        <dbReference type="ARBA" id="ARBA00023015"/>
    </source>
</evidence>
<dbReference type="InterPro" id="IPR028082">
    <property type="entry name" value="Peripla_BP_I"/>
</dbReference>
<accession>Q8DUN0</accession>
<evidence type="ECO:0000313" key="5">
    <source>
        <dbReference type="EMBL" id="AAN58599.1"/>
    </source>
</evidence>
<dbReference type="KEGG" id="smu:SMU_885"/>
<dbReference type="CDD" id="cd01544">
    <property type="entry name" value="PBP1_GalR"/>
    <property type="match status" value="1"/>
</dbReference>
<dbReference type="Pfam" id="PF00356">
    <property type="entry name" value="LacI"/>
    <property type="match status" value="1"/>
</dbReference>
<dbReference type="InterPro" id="IPR010982">
    <property type="entry name" value="Lambda_DNA-bd_dom_sf"/>
</dbReference>
<dbReference type="eggNOG" id="COG1609">
    <property type="taxonomic scope" value="Bacteria"/>
</dbReference>
<protein>
    <submittedName>
        <fullName evidence="5">Galactose operon repressor GalR</fullName>
    </submittedName>
</protein>
<dbReference type="SUPFAM" id="SSF47413">
    <property type="entry name" value="lambda repressor-like DNA-binding domains"/>
    <property type="match status" value="1"/>
</dbReference>
<dbReference type="PhylomeDB" id="Q8DUN0"/>
<dbReference type="OrthoDB" id="43195at2"/>
<dbReference type="GO" id="GO:0003700">
    <property type="term" value="F:DNA-binding transcription factor activity"/>
    <property type="evidence" value="ECO:0007669"/>
    <property type="project" value="TreeGrafter"/>
</dbReference>
<keyword evidence="3" id="KW-0804">Transcription</keyword>
<evidence type="ECO:0000256" key="3">
    <source>
        <dbReference type="ARBA" id="ARBA00023163"/>
    </source>
</evidence>
<evidence type="ECO:0000313" key="6">
    <source>
        <dbReference type="Proteomes" id="UP000002512"/>
    </source>
</evidence>
<dbReference type="Proteomes" id="UP000002512">
    <property type="component" value="Chromosome"/>
</dbReference>
<dbReference type="PRINTS" id="PR00036">
    <property type="entry name" value="HTHLACI"/>
</dbReference>
<organism evidence="5 6">
    <name type="scientific">Streptococcus mutans serotype c (strain ATCC 700610 / UA159)</name>
    <dbReference type="NCBI Taxonomy" id="210007"/>
    <lineage>
        <taxon>Bacteria</taxon>
        <taxon>Bacillati</taxon>
        <taxon>Bacillota</taxon>
        <taxon>Bacilli</taxon>
        <taxon>Lactobacillales</taxon>
        <taxon>Streptococcaceae</taxon>
        <taxon>Streptococcus</taxon>
    </lineage>
</organism>
<keyword evidence="6" id="KW-1185">Reference proteome</keyword>
<dbReference type="AlphaFoldDB" id="Q8DUN0"/>
<evidence type="ECO:0000256" key="2">
    <source>
        <dbReference type="ARBA" id="ARBA00023125"/>
    </source>
</evidence>
<dbReference type="Gene3D" id="3.40.50.2300">
    <property type="match status" value="2"/>
</dbReference>
<dbReference type="Pfam" id="PF13377">
    <property type="entry name" value="Peripla_BP_3"/>
    <property type="match status" value="1"/>
</dbReference>
<feature type="domain" description="HTH lacI-type" evidence="4">
    <location>
        <begin position="4"/>
        <end position="55"/>
    </location>
</feature>
<reference evidence="5 6" key="1">
    <citation type="journal article" date="2002" name="Proc. Natl. Acad. Sci. U.S.A.">
        <title>Genome sequence of Streptococcus mutans UA159, a cariogenic dental pathogen.</title>
        <authorList>
            <person name="Ajdic D."/>
            <person name="McShan W.M."/>
            <person name="McLaughlin R.E."/>
            <person name="Savic G."/>
            <person name="Chang J."/>
            <person name="Carson M.B."/>
            <person name="Primeaux C."/>
            <person name="Tian R."/>
            <person name="Kenton S."/>
            <person name="Jia H."/>
            <person name="Lin S."/>
            <person name="Qian Y."/>
            <person name="Li S."/>
            <person name="Zhu H."/>
            <person name="Najar F."/>
            <person name="Lai H."/>
            <person name="White J."/>
            <person name="Roe B.A."/>
            <person name="Ferretti J.J."/>
        </authorList>
    </citation>
    <scope>NUCLEOTIDE SEQUENCE [LARGE SCALE GENOMIC DNA]</scope>
    <source>
        <strain evidence="6">ATCC 700610 / UA159</strain>
    </source>
</reference>
<dbReference type="SMR" id="Q8DUN0"/>
<dbReference type="InterPro" id="IPR046335">
    <property type="entry name" value="LacI/GalR-like_sensor"/>
</dbReference>